<dbReference type="Pfam" id="PF01381">
    <property type="entry name" value="HTH_3"/>
    <property type="match status" value="1"/>
</dbReference>
<accession>A7K9E3</accession>
<dbReference type="PROSITE" id="PS50943">
    <property type="entry name" value="HTH_CROC1"/>
    <property type="match status" value="1"/>
</dbReference>
<feature type="domain" description="HTH cro/C1-type" evidence="2">
    <location>
        <begin position="72"/>
        <end position="127"/>
    </location>
</feature>
<evidence type="ECO:0000313" key="4">
    <source>
        <dbReference type="Proteomes" id="UP000202420"/>
    </source>
</evidence>
<keyword evidence="1" id="KW-0238">DNA-binding</keyword>
<evidence type="ECO:0000256" key="1">
    <source>
        <dbReference type="ARBA" id="ARBA00023125"/>
    </source>
</evidence>
<protein>
    <submittedName>
        <fullName evidence="3">Uncharacterized protein Z533L</fullName>
    </submittedName>
</protein>
<dbReference type="InterPro" id="IPR001387">
    <property type="entry name" value="Cro/C1-type_HTH"/>
</dbReference>
<dbReference type="InterPro" id="IPR010982">
    <property type="entry name" value="Lambda_DNA-bd_dom_sf"/>
</dbReference>
<dbReference type="EMBL" id="EF101928">
    <property type="protein sequence ID" value="ABT16667.1"/>
    <property type="molecule type" value="Genomic_DNA"/>
</dbReference>
<dbReference type="CDD" id="cd00093">
    <property type="entry name" value="HTH_XRE"/>
    <property type="match status" value="1"/>
</dbReference>
<proteinExistence type="predicted"/>
<dbReference type="Gene3D" id="1.10.260.40">
    <property type="entry name" value="lambda repressor-like DNA-binding domains"/>
    <property type="match status" value="1"/>
</dbReference>
<evidence type="ECO:0000259" key="2">
    <source>
        <dbReference type="PROSITE" id="PS50943"/>
    </source>
</evidence>
<dbReference type="GeneID" id="5470794"/>
<keyword evidence="4" id="KW-1185">Reference proteome</keyword>
<sequence>MCNLVNMDHQDWDTVIIKKKVNVSGRVTAEEIRKGAFETVKKTTTTTNMAKIERDTTDAAPKTVSTKLAQAIISARTAKKMTRDQLAVKINEKPKVIELYETKKAVPDPAVLSKMSRALGVSLRKDM</sequence>
<dbReference type="SMART" id="SM00530">
    <property type="entry name" value="HTH_XRE"/>
    <property type="match status" value="1"/>
</dbReference>
<organism evidence="3 4">
    <name type="scientific">Chlorovirus heliozoae</name>
    <dbReference type="NCBI Taxonomy" id="322019"/>
    <lineage>
        <taxon>Viruses</taxon>
        <taxon>Varidnaviria</taxon>
        <taxon>Bamfordvirae</taxon>
        <taxon>Nucleocytoviricota</taxon>
        <taxon>Megaviricetes</taxon>
        <taxon>Algavirales</taxon>
        <taxon>Phycodnaviridae</taxon>
        <taxon>Chlorovirus</taxon>
    </lineage>
</organism>
<dbReference type="Proteomes" id="UP000202420">
    <property type="component" value="Segment"/>
</dbReference>
<dbReference type="RefSeq" id="YP_001427014.1">
    <property type="nucleotide sequence ID" value="NC_008724.1"/>
</dbReference>
<name>A7K9E3_9PHYC</name>
<dbReference type="PANTHER" id="PTHR10245:SF15">
    <property type="entry name" value="ENDOTHELIAL DIFFERENTIATION-RELATED FACTOR 1"/>
    <property type="match status" value="1"/>
</dbReference>
<evidence type="ECO:0000313" key="3">
    <source>
        <dbReference type="EMBL" id="ABT16667.1"/>
    </source>
</evidence>
<dbReference type="PANTHER" id="PTHR10245">
    <property type="entry name" value="ENDOTHELIAL DIFFERENTIATION-RELATED FACTOR 1 MULTIPROTEIN BRIDGING FACTOR 1"/>
    <property type="match status" value="1"/>
</dbReference>
<gene>
    <name evidence="3" type="primary">Z533L</name>
    <name evidence="3" type="ORF">ATCV1_Z533L</name>
</gene>
<dbReference type="GO" id="GO:0003677">
    <property type="term" value="F:DNA binding"/>
    <property type="evidence" value="ECO:0007669"/>
    <property type="project" value="UniProtKB-KW"/>
</dbReference>
<dbReference type="SUPFAM" id="SSF47413">
    <property type="entry name" value="lambda repressor-like DNA-binding domains"/>
    <property type="match status" value="1"/>
</dbReference>
<dbReference type="KEGG" id="vg:5470794"/>
<reference evidence="3 4" key="1">
    <citation type="submission" date="2006-09" db="EMBL/GenBank/DDBJ databases">
        <title>Sequence and annotation of the 288-kb ATCV-1 virus that infects an endosymbiotic Chlorella strain of the heliozoon Acanthocystis turfacea.</title>
        <authorList>
            <person name="Fitzgerald L.A."/>
            <person name="Graves M.V."/>
            <person name="Li X."/>
            <person name="Pfitzner A.J.P."/>
            <person name="Hartigan J."/>
            <person name="Van Etten J.L."/>
        </authorList>
    </citation>
    <scope>NUCLEOTIDE SEQUENCE [LARGE SCALE GENOMIC DNA]</scope>
    <source>
        <strain evidence="3 4">ATCV-1</strain>
    </source>
</reference>